<reference evidence="1 2" key="1">
    <citation type="submission" date="2016-12" db="EMBL/GenBank/DDBJ databases">
        <title>Genome sequencing of Methylocaldum marinum.</title>
        <authorList>
            <person name="Takeuchi M."/>
            <person name="Kamagata Y."/>
            <person name="Hiraoka S."/>
            <person name="Oshima K."/>
            <person name="Hattori M."/>
            <person name="Iwasaki W."/>
        </authorList>
    </citation>
    <scope>NUCLEOTIDE SEQUENCE [LARGE SCALE GENOMIC DNA]</scope>
    <source>
        <strain evidence="1 2">S8</strain>
    </source>
</reference>
<proteinExistence type="predicted"/>
<dbReference type="SUPFAM" id="SSF47336">
    <property type="entry name" value="ACP-like"/>
    <property type="match status" value="1"/>
</dbReference>
<organism evidence="1 2">
    <name type="scientific">Methylocaldum marinum</name>
    <dbReference type="NCBI Taxonomy" id="1432792"/>
    <lineage>
        <taxon>Bacteria</taxon>
        <taxon>Pseudomonadati</taxon>
        <taxon>Pseudomonadota</taxon>
        <taxon>Gammaproteobacteria</taxon>
        <taxon>Methylococcales</taxon>
        <taxon>Methylococcaceae</taxon>
        <taxon>Methylocaldum</taxon>
    </lineage>
</organism>
<gene>
    <name evidence="1" type="ORF">sS8_1950</name>
</gene>
<evidence type="ECO:0000313" key="2">
    <source>
        <dbReference type="Proteomes" id="UP000266313"/>
    </source>
</evidence>
<name>A0A250KQS3_9GAMM</name>
<dbReference type="EMBL" id="AP017928">
    <property type="protein sequence ID" value="BBA33904.1"/>
    <property type="molecule type" value="Genomic_DNA"/>
</dbReference>
<evidence type="ECO:0000313" key="1">
    <source>
        <dbReference type="EMBL" id="BBA33904.1"/>
    </source>
</evidence>
<dbReference type="InterPro" id="IPR036736">
    <property type="entry name" value="ACP-like_sf"/>
</dbReference>
<dbReference type="KEGG" id="mmai:sS8_1950"/>
<evidence type="ECO:0008006" key="3">
    <source>
        <dbReference type="Google" id="ProtNLM"/>
    </source>
</evidence>
<dbReference type="Gene3D" id="1.10.1200.10">
    <property type="entry name" value="ACP-like"/>
    <property type="match status" value="1"/>
</dbReference>
<dbReference type="Proteomes" id="UP000266313">
    <property type="component" value="Chromosome"/>
</dbReference>
<keyword evidence="2" id="KW-1185">Reference proteome</keyword>
<accession>A0A250KQS3</accession>
<protein>
    <recommendedName>
        <fullName evidence="3">Acyl carrier protein</fullName>
    </recommendedName>
</protein>
<dbReference type="AlphaFoldDB" id="A0A250KQS3"/>
<sequence length="89" mass="10504">MRCDTENELKKDRLIDEIADILVDVVGWIEKKDVLPNKEFVRDLHIAGDDLTVFVTEVERRFKFKPAIEEWRRIGTVEQTAELVLRHNV</sequence>